<organism evidence="1 2">
    <name type="scientific">Aquimarina gracilis</name>
    <dbReference type="NCBI Taxonomy" id="874422"/>
    <lineage>
        <taxon>Bacteria</taxon>
        <taxon>Pseudomonadati</taxon>
        <taxon>Bacteroidota</taxon>
        <taxon>Flavobacteriia</taxon>
        <taxon>Flavobacteriales</taxon>
        <taxon>Flavobacteriaceae</taxon>
        <taxon>Aquimarina</taxon>
    </lineage>
</organism>
<dbReference type="Proteomes" id="UP001327027">
    <property type="component" value="Unassembled WGS sequence"/>
</dbReference>
<reference evidence="1 2" key="1">
    <citation type="journal article" date="2013" name="Int. J. Syst. Evol. Microbiol.">
        <title>Aquimarina gracilis sp. nov., isolated from the gut microflora of a mussel, Mytilus coruscus, and emended description of Aquimarina spongiae.</title>
        <authorList>
            <person name="Park S.C."/>
            <person name="Choe H.N."/>
            <person name="Baik K.S."/>
            <person name="Seong C.N."/>
        </authorList>
    </citation>
    <scope>NUCLEOTIDE SEQUENCE [LARGE SCALE GENOMIC DNA]</scope>
    <source>
        <strain evidence="1 2">PSC32</strain>
    </source>
</reference>
<keyword evidence="2" id="KW-1185">Reference proteome</keyword>
<comment type="caution">
    <text evidence="1">The sequence shown here is derived from an EMBL/GenBank/DDBJ whole genome shotgun (WGS) entry which is preliminary data.</text>
</comment>
<gene>
    <name evidence="1" type="ORF">U6A24_10565</name>
</gene>
<name>A0ABU5ZV56_9FLAO</name>
<sequence>MKILSILFAVFFINTTSENITVENIRDAYKVCNQSREHADKFFELTEKATENKGAIYLGYYGAALALKASYSWNPISKMSYFNKARKTIDAAIQAEPDNIELRMIRSSIQTNVPKILGYHKNIEEDRDFILNNLENVDTTALKEYIEGYIEYSDVFSKP</sequence>
<proteinExistence type="predicted"/>
<dbReference type="RefSeq" id="WP_324179939.1">
    <property type="nucleotide sequence ID" value="NZ_BAABAW010000006.1"/>
</dbReference>
<evidence type="ECO:0000313" key="2">
    <source>
        <dbReference type="Proteomes" id="UP001327027"/>
    </source>
</evidence>
<evidence type="ECO:0000313" key="1">
    <source>
        <dbReference type="EMBL" id="MEB3345908.1"/>
    </source>
</evidence>
<dbReference type="EMBL" id="JAYKLX010000005">
    <property type="protein sequence ID" value="MEB3345908.1"/>
    <property type="molecule type" value="Genomic_DNA"/>
</dbReference>
<protein>
    <submittedName>
        <fullName evidence="1">Uncharacterized protein</fullName>
    </submittedName>
</protein>
<accession>A0ABU5ZV56</accession>